<sequence length="137" mass="14863">MTSPSSSSAPPLAASSADVRANKILDIVRRVRSEQAQLFEAHMKLELGLPDLQQQYEEQTSDQERRFCSDADSSFEVKGAAMKALIQKMQEINQLLGTLPSLQQPPSLSHEQAAKPGDTHEAAASKGPAVPPAQQLR</sequence>
<proteinExistence type="predicted"/>
<evidence type="ECO:0000256" key="1">
    <source>
        <dbReference type="SAM" id="MobiDB-lite"/>
    </source>
</evidence>
<accession>A0A0G4GZV8</accession>
<reference evidence="2 3" key="1">
    <citation type="submission" date="2014-11" db="EMBL/GenBank/DDBJ databases">
        <authorList>
            <person name="Zhu J."/>
            <person name="Qi W."/>
            <person name="Song R."/>
        </authorList>
    </citation>
    <scope>NUCLEOTIDE SEQUENCE [LARGE SCALE GENOMIC DNA]</scope>
</reference>
<organism evidence="2 3">
    <name type="scientific">Vitrella brassicaformis (strain CCMP3155)</name>
    <dbReference type="NCBI Taxonomy" id="1169540"/>
    <lineage>
        <taxon>Eukaryota</taxon>
        <taxon>Sar</taxon>
        <taxon>Alveolata</taxon>
        <taxon>Colpodellida</taxon>
        <taxon>Vitrellaceae</taxon>
        <taxon>Vitrella</taxon>
    </lineage>
</organism>
<protein>
    <submittedName>
        <fullName evidence="2">Uncharacterized protein</fullName>
    </submittedName>
</protein>
<dbReference type="EMBL" id="CDMY01000897">
    <property type="protein sequence ID" value="CEM36624.1"/>
    <property type="molecule type" value="Genomic_DNA"/>
</dbReference>
<name>A0A0G4GZV8_VITBC</name>
<feature type="region of interest" description="Disordered" evidence="1">
    <location>
        <begin position="97"/>
        <end position="137"/>
    </location>
</feature>
<dbReference type="AlphaFoldDB" id="A0A0G4GZV8"/>
<evidence type="ECO:0000313" key="3">
    <source>
        <dbReference type="Proteomes" id="UP000041254"/>
    </source>
</evidence>
<gene>
    <name evidence="2" type="ORF">Vbra_19182</name>
</gene>
<dbReference type="Proteomes" id="UP000041254">
    <property type="component" value="Unassembled WGS sequence"/>
</dbReference>
<dbReference type="VEuPathDB" id="CryptoDB:Vbra_19182"/>
<evidence type="ECO:0000313" key="2">
    <source>
        <dbReference type="EMBL" id="CEM36624.1"/>
    </source>
</evidence>
<feature type="compositionally biased region" description="Polar residues" evidence="1">
    <location>
        <begin position="97"/>
        <end position="110"/>
    </location>
</feature>
<dbReference type="InParanoid" id="A0A0G4GZV8"/>
<keyword evidence="3" id="KW-1185">Reference proteome</keyword>